<proteinExistence type="predicted"/>
<dbReference type="InterPro" id="IPR000073">
    <property type="entry name" value="AB_hydrolase_1"/>
</dbReference>
<comment type="caution">
    <text evidence="2">The sequence shown here is derived from an EMBL/GenBank/DDBJ whole genome shotgun (WGS) entry which is preliminary data.</text>
</comment>
<reference evidence="3" key="1">
    <citation type="submission" date="2023-07" db="EMBL/GenBank/DDBJ databases">
        <title>Whole genome shotgun sequence of Streptomyces nojiriensis NBRC 13794.</title>
        <authorList>
            <person name="Komaki H."/>
            <person name="Tamura T."/>
        </authorList>
    </citation>
    <scope>NUCLEOTIDE SEQUENCE [LARGE SCALE GENOMIC DNA]</scope>
    <source>
        <strain evidence="3">NBRC 13794</strain>
    </source>
</reference>
<dbReference type="SUPFAM" id="SSF53474">
    <property type="entry name" value="alpha/beta-Hydrolases"/>
    <property type="match status" value="1"/>
</dbReference>
<dbReference type="GeneID" id="95594077"/>
<keyword evidence="2" id="KW-0378">Hydrolase</keyword>
<dbReference type="Gene3D" id="3.40.50.1820">
    <property type="entry name" value="alpha/beta hydrolase"/>
    <property type="match status" value="1"/>
</dbReference>
<dbReference type="InterPro" id="IPR029058">
    <property type="entry name" value="AB_hydrolase_fold"/>
</dbReference>
<protein>
    <submittedName>
        <fullName evidence="2">Alpha/beta hydrolase</fullName>
    </submittedName>
</protein>
<evidence type="ECO:0000259" key="1">
    <source>
        <dbReference type="Pfam" id="PF12697"/>
    </source>
</evidence>
<organism evidence="2 3">
    <name type="scientific">Streptomyces nojiriensis</name>
    <dbReference type="NCBI Taxonomy" id="66374"/>
    <lineage>
        <taxon>Bacteria</taxon>
        <taxon>Bacillati</taxon>
        <taxon>Actinomycetota</taxon>
        <taxon>Actinomycetes</taxon>
        <taxon>Kitasatosporales</taxon>
        <taxon>Streptomycetaceae</taxon>
        <taxon>Streptomyces</taxon>
    </lineage>
</organism>
<evidence type="ECO:0000313" key="2">
    <source>
        <dbReference type="EMBL" id="GHI67754.1"/>
    </source>
</evidence>
<dbReference type="EMBL" id="BNEC01000003">
    <property type="protein sequence ID" value="GHI67754.1"/>
    <property type="molecule type" value="Genomic_DNA"/>
</dbReference>
<dbReference type="RefSeq" id="WP_189747911.1">
    <property type="nucleotide sequence ID" value="NZ_BMRL01000031.1"/>
</dbReference>
<dbReference type="PRINTS" id="PR00111">
    <property type="entry name" value="ABHYDROLASE"/>
</dbReference>
<feature type="domain" description="AB hydrolase-1" evidence="1">
    <location>
        <begin position="29"/>
        <end position="247"/>
    </location>
</feature>
<dbReference type="Proteomes" id="UP000613974">
    <property type="component" value="Unassembled WGS sequence"/>
</dbReference>
<dbReference type="PANTHER" id="PTHR43689:SF8">
    <property type="entry name" value="ALPHA_BETA-HYDROLASES SUPERFAMILY PROTEIN"/>
    <property type="match status" value="1"/>
</dbReference>
<dbReference type="PANTHER" id="PTHR43689">
    <property type="entry name" value="HYDROLASE"/>
    <property type="match status" value="1"/>
</dbReference>
<evidence type="ECO:0000313" key="3">
    <source>
        <dbReference type="Proteomes" id="UP000613974"/>
    </source>
</evidence>
<dbReference type="Pfam" id="PF12697">
    <property type="entry name" value="Abhydrolase_6"/>
    <property type="match status" value="1"/>
</dbReference>
<gene>
    <name evidence="2" type="ORF">Snoj_16720</name>
</gene>
<name>A0ABQ3SHZ0_9ACTN</name>
<keyword evidence="3" id="KW-1185">Reference proteome</keyword>
<sequence>MTSTVHTLAHPAGTLDLTVDDQGEGRTYLLLHGGGGPQTVAPFARLLAEQRDARVVTPVHPGFGATHRPGWLTDVTTLAESYALLLDELDLTGVIVVGNSIGGWIAAELALVGSDRISAVVLVNAAGIHVPGHPIADTFSLTPAELSKLAFHDPAAFAVDPATLPEAARTAMAANRSALEVYSGPHAMADPGLRGRLAGVAVPALVVWGASDQVVDADYGRAYAAAFPDAEFRLLPESGHMPQIETPIPLLSVVVDFAEDRR</sequence>
<accession>A0ABQ3SHZ0</accession>
<dbReference type="GO" id="GO:0016787">
    <property type="term" value="F:hydrolase activity"/>
    <property type="evidence" value="ECO:0007669"/>
    <property type="project" value="UniProtKB-KW"/>
</dbReference>